<gene>
    <name evidence="9" type="ORF">LLUT_LOCUS1807</name>
</gene>
<evidence type="ECO:0000256" key="4">
    <source>
        <dbReference type="ARBA" id="ARBA00022824"/>
    </source>
</evidence>
<sequence length="422" mass="47071">MRSSMVVESEEDSMGSSMVVESEEDSMRSRSKSSSRGSNNEEDIDEDVGDSSCCYYPGCKKNVNCKCEICLESINATLDLMPPTKLSASKPIHRNLHSTPLSFHPSLLNTPTSTPLSFHPSLLNTPTSTSTPLSFHPSLLNTPTSTSTPLSFHPSLLNTPTSTSTPLSFHPSLLNTPSLFTHKNPKKASSFYAINSFFSLLLPLAFLLSADIAFPWLASTIFQPSLSPHVVKTIADKCWHLHDWNAKLRSFQKDLMGIADAKKRTYSAPKCEIIQDGLLLNSRCTLYKSAIEEVTIWGWPMQTAGLLTNGFSFRSFTILSGRVTQWNAGQVGYLIRNANSSWVQSKLGASLVQLDPNTWVLEYQRSSICNSTRLYTSANEFLKYRTSRIVSRLKKCFWRFAAAFEDKQFKRFTTNNGVKIPT</sequence>
<dbReference type="AlphaFoldDB" id="A0AAV1VV46"/>
<feature type="transmembrane region" description="Helical" evidence="8">
    <location>
        <begin position="192"/>
        <end position="218"/>
    </location>
</feature>
<reference evidence="9 10" key="1">
    <citation type="submission" date="2024-03" db="EMBL/GenBank/DDBJ databases">
        <authorList>
            <person name="Martinez-Hernandez J."/>
        </authorList>
    </citation>
    <scope>NUCLEOTIDE SEQUENCE [LARGE SCALE GENOMIC DNA]</scope>
</reference>
<keyword evidence="10" id="KW-1185">Reference proteome</keyword>
<dbReference type="Proteomes" id="UP001497480">
    <property type="component" value="Unassembled WGS sequence"/>
</dbReference>
<comment type="caution">
    <text evidence="9">The sequence shown here is derived from an EMBL/GenBank/DDBJ whole genome shotgun (WGS) entry which is preliminary data.</text>
</comment>
<name>A0AAV1VV46_LUPLU</name>
<keyword evidence="3 8" id="KW-0812">Transmembrane</keyword>
<evidence type="ECO:0000256" key="6">
    <source>
        <dbReference type="ARBA" id="ARBA00023136"/>
    </source>
</evidence>
<comment type="similarity">
    <text evidence="2">Belongs to the ERG2 family.</text>
</comment>
<keyword evidence="4" id="KW-0256">Endoplasmic reticulum</keyword>
<accession>A0AAV1VV46</accession>
<evidence type="ECO:0000256" key="8">
    <source>
        <dbReference type="SAM" id="Phobius"/>
    </source>
</evidence>
<keyword evidence="5 8" id="KW-1133">Transmembrane helix</keyword>
<dbReference type="PANTHER" id="PTHR10868:SF1">
    <property type="entry name" value="SIGMA NON-OPIOID INTRACELLULAR RECEPTOR 1"/>
    <property type="match status" value="1"/>
</dbReference>
<evidence type="ECO:0000256" key="3">
    <source>
        <dbReference type="ARBA" id="ARBA00022692"/>
    </source>
</evidence>
<evidence type="ECO:0000313" key="10">
    <source>
        <dbReference type="Proteomes" id="UP001497480"/>
    </source>
</evidence>
<dbReference type="InterPro" id="IPR006716">
    <property type="entry name" value="ERG2_sigma1_rcpt-like"/>
</dbReference>
<protein>
    <submittedName>
        <fullName evidence="9">Uncharacterized protein</fullName>
    </submittedName>
</protein>
<keyword evidence="6 8" id="KW-0472">Membrane</keyword>
<comment type="subcellular location">
    <subcellularLocation>
        <location evidence="1">Endoplasmic reticulum membrane</location>
    </subcellularLocation>
</comment>
<evidence type="ECO:0000256" key="1">
    <source>
        <dbReference type="ARBA" id="ARBA00004586"/>
    </source>
</evidence>
<evidence type="ECO:0000256" key="7">
    <source>
        <dbReference type="SAM" id="MobiDB-lite"/>
    </source>
</evidence>
<dbReference type="EMBL" id="CAXHTB010000001">
    <property type="protein sequence ID" value="CAL0300747.1"/>
    <property type="molecule type" value="Genomic_DNA"/>
</dbReference>
<evidence type="ECO:0000313" key="9">
    <source>
        <dbReference type="EMBL" id="CAL0300747.1"/>
    </source>
</evidence>
<organism evidence="9 10">
    <name type="scientific">Lupinus luteus</name>
    <name type="common">European yellow lupine</name>
    <dbReference type="NCBI Taxonomy" id="3873"/>
    <lineage>
        <taxon>Eukaryota</taxon>
        <taxon>Viridiplantae</taxon>
        <taxon>Streptophyta</taxon>
        <taxon>Embryophyta</taxon>
        <taxon>Tracheophyta</taxon>
        <taxon>Spermatophyta</taxon>
        <taxon>Magnoliopsida</taxon>
        <taxon>eudicotyledons</taxon>
        <taxon>Gunneridae</taxon>
        <taxon>Pentapetalae</taxon>
        <taxon>rosids</taxon>
        <taxon>fabids</taxon>
        <taxon>Fabales</taxon>
        <taxon>Fabaceae</taxon>
        <taxon>Papilionoideae</taxon>
        <taxon>50 kb inversion clade</taxon>
        <taxon>genistoids sensu lato</taxon>
        <taxon>core genistoids</taxon>
        <taxon>Genisteae</taxon>
        <taxon>Lupinus</taxon>
    </lineage>
</organism>
<dbReference type="GO" id="GO:0005789">
    <property type="term" value="C:endoplasmic reticulum membrane"/>
    <property type="evidence" value="ECO:0007669"/>
    <property type="project" value="UniProtKB-SubCell"/>
</dbReference>
<proteinExistence type="inferred from homology"/>
<feature type="region of interest" description="Disordered" evidence="7">
    <location>
        <begin position="1"/>
        <end position="47"/>
    </location>
</feature>
<evidence type="ECO:0000256" key="5">
    <source>
        <dbReference type="ARBA" id="ARBA00022989"/>
    </source>
</evidence>
<evidence type="ECO:0000256" key="2">
    <source>
        <dbReference type="ARBA" id="ARBA00007141"/>
    </source>
</evidence>
<dbReference type="PANTHER" id="PTHR10868">
    <property type="entry name" value="SIGMA 1-TYPE OPIOID RECEPTOR-RELATED"/>
    <property type="match status" value="1"/>
</dbReference>